<comment type="caution">
    <text evidence="1">The sequence shown here is derived from an EMBL/GenBank/DDBJ whole genome shotgun (WGS) entry which is preliminary data.</text>
</comment>
<evidence type="ECO:0000313" key="1">
    <source>
        <dbReference type="EMBL" id="KAI8030848.1"/>
    </source>
</evidence>
<organism evidence="1 2">
    <name type="scientific">Camellia lanceoleosa</name>
    <dbReference type="NCBI Taxonomy" id="1840588"/>
    <lineage>
        <taxon>Eukaryota</taxon>
        <taxon>Viridiplantae</taxon>
        <taxon>Streptophyta</taxon>
        <taxon>Embryophyta</taxon>
        <taxon>Tracheophyta</taxon>
        <taxon>Spermatophyta</taxon>
        <taxon>Magnoliopsida</taxon>
        <taxon>eudicotyledons</taxon>
        <taxon>Gunneridae</taxon>
        <taxon>Pentapetalae</taxon>
        <taxon>asterids</taxon>
        <taxon>Ericales</taxon>
        <taxon>Theaceae</taxon>
        <taxon>Camellia</taxon>
    </lineage>
</organism>
<protein>
    <submittedName>
        <fullName evidence="1">Uncharacterized protein</fullName>
    </submittedName>
</protein>
<accession>A0ACC0J0D7</accession>
<sequence length="212" mass="23010">MGIHSDVNKLTEDYGLSVATTIDLCSLAIDCGMIELRNAGLMNLAKEVLGKKIEGELIPALSSAICFHWLSYCCCCGLIVGLEFALLLLWTAISTCKIHGCSAERLVAGIYCPIVFAASVCCLMVYIAILYATMVVGFCGGFSFIGGLMVDLLKMRGGLMVDLFSGFFIPFWLLLENGVNLVATRGWSGCCRRLLWFVQLVEGCCMVLIAGW</sequence>
<evidence type="ECO:0000313" key="2">
    <source>
        <dbReference type="Proteomes" id="UP001060215"/>
    </source>
</evidence>
<name>A0ACC0J0D7_9ERIC</name>
<dbReference type="EMBL" id="CM045758">
    <property type="protein sequence ID" value="KAI8030848.1"/>
    <property type="molecule type" value="Genomic_DNA"/>
</dbReference>
<keyword evidence="2" id="KW-1185">Reference proteome</keyword>
<proteinExistence type="predicted"/>
<gene>
    <name evidence="1" type="ORF">LOK49_LG01G02542</name>
</gene>
<dbReference type="Proteomes" id="UP001060215">
    <property type="component" value="Chromosome 1"/>
</dbReference>
<reference evidence="1 2" key="1">
    <citation type="journal article" date="2022" name="Plant J.">
        <title>Chromosome-level genome of Camellia lanceoleosa provides a valuable resource for understanding genome evolution and self-incompatibility.</title>
        <authorList>
            <person name="Gong W."/>
            <person name="Xiao S."/>
            <person name="Wang L."/>
            <person name="Liao Z."/>
            <person name="Chang Y."/>
            <person name="Mo W."/>
            <person name="Hu G."/>
            <person name="Li W."/>
            <person name="Zhao G."/>
            <person name="Zhu H."/>
            <person name="Hu X."/>
            <person name="Ji K."/>
            <person name="Xiang X."/>
            <person name="Song Q."/>
            <person name="Yuan D."/>
            <person name="Jin S."/>
            <person name="Zhang L."/>
        </authorList>
    </citation>
    <scope>NUCLEOTIDE SEQUENCE [LARGE SCALE GENOMIC DNA]</scope>
    <source>
        <strain evidence="1">SQ_2022a</strain>
    </source>
</reference>